<evidence type="ECO:0000313" key="9">
    <source>
        <dbReference type="EMBL" id="KPI85066.1"/>
    </source>
</evidence>
<evidence type="ECO:0000256" key="4">
    <source>
        <dbReference type="ARBA" id="ARBA00022989"/>
    </source>
</evidence>
<dbReference type="AlphaFoldDB" id="A0A0N0P4A5"/>
<feature type="transmembrane region" description="Helical" evidence="6">
    <location>
        <begin position="25"/>
        <end position="44"/>
    </location>
</feature>
<protein>
    <submittedName>
        <fullName evidence="9">Uncharacterized protein</fullName>
    </submittedName>
</protein>
<dbReference type="GO" id="GO:0030134">
    <property type="term" value="C:COPII-coated ER to Golgi transport vesicle"/>
    <property type="evidence" value="ECO:0007669"/>
    <property type="project" value="TreeGrafter"/>
</dbReference>
<evidence type="ECO:0000259" key="8">
    <source>
        <dbReference type="Pfam" id="PF13850"/>
    </source>
</evidence>
<comment type="subcellular location">
    <subcellularLocation>
        <location evidence="1">Membrane</location>
        <topology evidence="1">Multi-pass membrane protein</topology>
    </subcellularLocation>
</comment>
<dbReference type="OrthoDB" id="270930at2759"/>
<keyword evidence="5 6" id="KW-0472">Membrane</keyword>
<comment type="caution">
    <text evidence="9">The sequence shown here is derived from an EMBL/GenBank/DDBJ whole genome shotgun (WGS) entry which is preliminary data.</text>
</comment>
<dbReference type="EMBL" id="LJSK01000210">
    <property type="protein sequence ID" value="KPI85066.1"/>
    <property type="molecule type" value="Genomic_DNA"/>
</dbReference>
<evidence type="ECO:0000256" key="6">
    <source>
        <dbReference type="SAM" id="Phobius"/>
    </source>
</evidence>
<dbReference type="OMA" id="GPTHGMY"/>
<evidence type="ECO:0000256" key="5">
    <source>
        <dbReference type="ARBA" id="ARBA00023136"/>
    </source>
</evidence>
<evidence type="ECO:0000313" key="10">
    <source>
        <dbReference type="Proteomes" id="UP000038009"/>
    </source>
</evidence>
<dbReference type="VEuPathDB" id="TriTrypDB:Lsey_0210_0050"/>
<gene>
    <name evidence="9" type="ORF">ABL78_5871</name>
</gene>
<keyword evidence="10" id="KW-1185">Reference proteome</keyword>
<feature type="domain" description="Endoplasmic reticulum vesicle transporter C-terminal" evidence="7">
    <location>
        <begin position="147"/>
        <end position="390"/>
    </location>
</feature>
<reference evidence="9 10" key="1">
    <citation type="journal article" date="2015" name="PLoS Pathog.">
        <title>Leptomonas seymouri: Adaptations to the Dixenous Life Cycle Analyzed by Genome Sequencing, Transcriptome Profiling and Co-infection with Leishmania donovani.</title>
        <authorList>
            <person name="Kraeva N."/>
            <person name="Butenko A."/>
            <person name="Hlavacova J."/>
            <person name="Kostygov A."/>
            <person name="Myskova J."/>
            <person name="Grybchuk D."/>
            <person name="Lestinova T."/>
            <person name="Votypka J."/>
            <person name="Volf P."/>
            <person name="Opperdoes F."/>
            <person name="Flegontov P."/>
            <person name="Lukes J."/>
            <person name="Yurchenko V."/>
        </authorList>
    </citation>
    <scope>NUCLEOTIDE SEQUENCE [LARGE SCALE GENOMIC DNA]</scope>
    <source>
        <strain evidence="9 10">ATCC 30220</strain>
    </source>
</reference>
<dbReference type="GO" id="GO:0005783">
    <property type="term" value="C:endoplasmic reticulum"/>
    <property type="evidence" value="ECO:0007669"/>
    <property type="project" value="TreeGrafter"/>
</dbReference>
<accession>A0A0N0P4A5</accession>
<dbReference type="InterPro" id="IPR012936">
    <property type="entry name" value="Erv_C"/>
</dbReference>
<keyword evidence="3 6" id="KW-0812">Transmembrane</keyword>
<dbReference type="PANTHER" id="PTHR10984:SF25">
    <property type="entry name" value="ENDOPLASMIC RETICULUM-GOLGI INTERMEDIATE COMPARTMENT PROTEIN 3"/>
    <property type="match status" value="1"/>
</dbReference>
<dbReference type="InterPro" id="IPR039542">
    <property type="entry name" value="Erv_N"/>
</dbReference>
<dbReference type="GO" id="GO:0016020">
    <property type="term" value="C:membrane"/>
    <property type="evidence" value="ECO:0007669"/>
    <property type="project" value="UniProtKB-SubCell"/>
</dbReference>
<evidence type="ECO:0000256" key="3">
    <source>
        <dbReference type="ARBA" id="ARBA00022692"/>
    </source>
</evidence>
<dbReference type="InterPro" id="IPR045888">
    <property type="entry name" value="Erv"/>
</dbReference>
<evidence type="ECO:0000256" key="1">
    <source>
        <dbReference type="ARBA" id="ARBA00004141"/>
    </source>
</evidence>
<dbReference type="Proteomes" id="UP000038009">
    <property type="component" value="Unassembled WGS sequence"/>
</dbReference>
<sequence length="409" mass="45170">MQHLQRLDVFPKFDRKFEQDARQRTATGGCFSLTAIAIILWLLIAEVRYFATSEEHHEMFIDAELGGDMEVQVNVTFPRVPCDLLTLDAIDAFGVFANSVEANTVKTRIDSETGRLISEARKLVDEKKVMTKAIDPDGVEKEDCPSCYGAERDPGDCCYTCEEVRQAHARKGWSLNVDDISIEQCAEERVKLAAAAAGSEGCNVYAKFSASRATGSLQFIPGRVYSTFGRRLHDFMGSTTRQLDLSHTVHTLEFGKRFPGQRNPLDGVAQGSADSGNSQDAMNGRFSYFVKLVPTTYQRRSLFTGLQDFVESNQYSATHHFTPSAPAALPDSAAAAAAQPSIIPGVFMTYDLSPIRIAVQQEHPYPSVVHFLLQLCAVCGGVLTMAGLMDSMCFHGARRLRKMREGKQL</sequence>
<evidence type="ECO:0000259" key="7">
    <source>
        <dbReference type="Pfam" id="PF07970"/>
    </source>
</evidence>
<evidence type="ECO:0000256" key="2">
    <source>
        <dbReference type="ARBA" id="ARBA00005648"/>
    </source>
</evidence>
<feature type="domain" description="Endoplasmic reticulum vesicle transporter N-terminal" evidence="8">
    <location>
        <begin position="4"/>
        <end position="94"/>
    </location>
</feature>
<organism evidence="9 10">
    <name type="scientific">Leptomonas seymouri</name>
    <dbReference type="NCBI Taxonomy" id="5684"/>
    <lineage>
        <taxon>Eukaryota</taxon>
        <taxon>Discoba</taxon>
        <taxon>Euglenozoa</taxon>
        <taxon>Kinetoplastea</taxon>
        <taxon>Metakinetoplastina</taxon>
        <taxon>Trypanosomatida</taxon>
        <taxon>Trypanosomatidae</taxon>
        <taxon>Leishmaniinae</taxon>
        <taxon>Leptomonas</taxon>
    </lineage>
</organism>
<name>A0A0N0P4A5_LEPSE</name>
<comment type="similarity">
    <text evidence="2">Belongs to the ERGIC family.</text>
</comment>
<dbReference type="Pfam" id="PF13850">
    <property type="entry name" value="ERGIC_N"/>
    <property type="match status" value="1"/>
</dbReference>
<proteinExistence type="inferred from homology"/>
<dbReference type="Pfam" id="PF07970">
    <property type="entry name" value="COPIIcoated_ERV"/>
    <property type="match status" value="1"/>
</dbReference>
<keyword evidence="4 6" id="KW-1133">Transmembrane helix</keyword>
<dbReference type="PANTHER" id="PTHR10984">
    <property type="entry name" value="ENDOPLASMIC RETICULUM-GOLGI INTERMEDIATE COMPARTMENT PROTEIN"/>
    <property type="match status" value="1"/>
</dbReference>